<evidence type="ECO:0000313" key="1">
    <source>
        <dbReference type="EMBL" id="OUT22687.1"/>
    </source>
</evidence>
<proteinExistence type="predicted"/>
<name>A0A1Z8JQ10_PICKU</name>
<reference evidence="1 2" key="1">
    <citation type="submission" date="2017-05" db="EMBL/GenBank/DDBJ databases">
        <title>The Genome Sequence of Candida krusei Ckrusei653.</title>
        <authorList>
            <person name="Cuomo C."/>
            <person name="Forche A."/>
            <person name="Young S."/>
            <person name="Abouelleil A."/>
            <person name="Cao P."/>
            <person name="Chapman S."/>
            <person name="Cusick C."/>
            <person name="Shea T."/>
            <person name="Nusbaum C."/>
            <person name="Birren B."/>
        </authorList>
    </citation>
    <scope>NUCLEOTIDE SEQUENCE [LARGE SCALE GENOMIC DNA]</scope>
    <source>
        <strain evidence="1 2">Ckrusei653</strain>
    </source>
</reference>
<gene>
    <name evidence="1" type="ORF">CAS74_002432</name>
</gene>
<accession>A0A1Z8JQ10</accession>
<dbReference type="EMBL" id="NHMM01000003">
    <property type="protein sequence ID" value="OUT22687.1"/>
    <property type="molecule type" value="Genomic_DNA"/>
</dbReference>
<protein>
    <submittedName>
        <fullName evidence="1">Uncharacterized protein</fullName>
    </submittedName>
</protein>
<evidence type="ECO:0000313" key="2">
    <source>
        <dbReference type="Proteomes" id="UP000195871"/>
    </source>
</evidence>
<dbReference type="Proteomes" id="UP000195871">
    <property type="component" value="Unassembled WGS sequence"/>
</dbReference>
<dbReference type="AlphaFoldDB" id="A0A1Z8JQ10"/>
<organism evidence="1 2">
    <name type="scientific">Pichia kudriavzevii</name>
    <name type="common">Yeast</name>
    <name type="synonym">Issatchenkia orientalis</name>
    <dbReference type="NCBI Taxonomy" id="4909"/>
    <lineage>
        <taxon>Eukaryota</taxon>
        <taxon>Fungi</taxon>
        <taxon>Dikarya</taxon>
        <taxon>Ascomycota</taxon>
        <taxon>Saccharomycotina</taxon>
        <taxon>Pichiomycetes</taxon>
        <taxon>Pichiales</taxon>
        <taxon>Pichiaceae</taxon>
        <taxon>Pichia</taxon>
    </lineage>
</organism>
<comment type="caution">
    <text evidence="1">The sequence shown here is derived from an EMBL/GenBank/DDBJ whole genome shotgun (WGS) entry which is preliminary data.</text>
</comment>
<sequence length="137" mass="15128">MVYQIGRTRTPAILSTTGATIGWDKNGPMTGIDLKNWTRVAKNSPNKASIPNVSTTNPINGRLERMRMIPIAKASVPRIFSGLVKKYRVFCGPIIRQIPTKKSILAIDSKPASKKDIIPRKKSRAPAEVKKTPNFCV</sequence>